<protein>
    <recommendedName>
        <fullName evidence="4">F-box domain-containing protein</fullName>
    </recommendedName>
</protein>
<dbReference type="InterPro" id="IPR032675">
    <property type="entry name" value="LRR_dom_sf"/>
</dbReference>
<sequence length="354" mass="39559">MAFSPKLSSQLVWLPAELLLVIVDFLCETRATSPSRGWHTISSSTSTLHIHSLSVVCQRLRQLCLARLFSHLKITHAKRLRLFMAKCMVDVGFASLIRELDLAHVDSPEGEDAEAVSCYGFDILPALLPRLQSLEWLDLHKAQIDANLLAIVNSHPTLVTLGIRDKDLDALRKLSSSMSLSLSKIRVYETHLGCTFTRQCSELDTLMSRGPRIAYLSVREGRNLQNGTLFFPGLEKLDNKIPSRHSTSFSWLPAFAARHTSLHFIKLSALNRTWSRTPDLEFPLQFIREAERQSLAPAVDLDAFSISRTKSTSSLDDWRVVALEMMIVKGAGISSLRIASSIAPHVSSLILRMS</sequence>
<reference evidence="2" key="1">
    <citation type="submission" date="2023-03" db="EMBL/GenBank/DDBJ databases">
        <title>Massive genome expansion in bonnet fungi (Mycena s.s.) driven by repeated elements and novel gene families across ecological guilds.</title>
        <authorList>
            <consortium name="Lawrence Berkeley National Laboratory"/>
            <person name="Harder C.B."/>
            <person name="Miyauchi S."/>
            <person name="Viragh M."/>
            <person name="Kuo A."/>
            <person name="Thoen E."/>
            <person name="Andreopoulos B."/>
            <person name="Lu D."/>
            <person name="Skrede I."/>
            <person name="Drula E."/>
            <person name="Henrissat B."/>
            <person name="Morin E."/>
            <person name="Kohler A."/>
            <person name="Barry K."/>
            <person name="LaButti K."/>
            <person name="Morin E."/>
            <person name="Salamov A."/>
            <person name="Lipzen A."/>
            <person name="Mereny Z."/>
            <person name="Hegedus B."/>
            <person name="Baldrian P."/>
            <person name="Stursova M."/>
            <person name="Weitz H."/>
            <person name="Taylor A."/>
            <person name="Grigoriev I.V."/>
            <person name="Nagy L.G."/>
            <person name="Martin F."/>
            <person name="Kauserud H."/>
        </authorList>
    </citation>
    <scope>NUCLEOTIDE SEQUENCE</scope>
    <source>
        <strain evidence="2">CBHHK200</strain>
    </source>
</reference>
<dbReference type="EMBL" id="JARJCM010000049">
    <property type="protein sequence ID" value="KAJ7035505.1"/>
    <property type="molecule type" value="Genomic_DNA"/>
</dbReference>
<feature type="chain" id="PRO_5042056459" description="F-box domain-containing protein" evidence="1">
    <location>
        <begin position="32"/>
        <end position="354"/>
    </location>
</feature>
<proteinExistence type="predicted"/>
<dbReference type="SUPFAM" id="SSF52047">
    <property type="entry name" value="RNI-like"/>
    <property type="match status" value="1"/>
</dbReference>
<dbReference type="Proteomes" id="UP001218188">
    <property type="component" value="Unassembled WGS sequence"/>
</dbReference>
<evidence type="ECO:0008006" key="4">
    <source>
        <dbReference type="Google" id="ProtNLM"/>
    </source>
</evidence>
<gene>
    <name evidence="2" type="ORF">C8F04DRAFT_509985</name>
</gene>
<evidence type="ECO:0000313" key="3">
    <source>
        <dbReference type="Proteomes" id="UP001218188"/>
    </source>
</evidence>
<feature type="signal peptide" evidence="1">
    <location>
        <begin position="1"/>
        <end position="31"/>
    </location>
</feature>
<comment type="caution">
    <text evidence="2">The sequence shown here is derived from an EMBL/GenBank/DDBJ whole genome shotgun (WGS) entry which is preliminary data.</text>
</comment>
<dbReference type="AlphaFoldDB" id="A0AAD6SX80"/>
<keyword evidence="3" id="KW-1185">Reference proteome</keyword>
<dbReference type="Gene3D" id="3.80.10.10">
    <property type="entry name" value="Ribonuclease Inhibitor"/>
    <property type="match status" value="1"/>
</dbReference>
<organism evidence="2 3">
    <name type="scientific">Mycena alexandri</name>
    <dbReference type="NCBI Taxonomy" id="1745969"/>
    <lineage>
        <taxon>Eukaryota</taxon>
        <taxon>Fungi</taxon>
        <taxon>Dikarya</taxon>
        <taxon>Basidiomycota</taxon>
        <taxon>Agaricomycotina</taxon>
        <taxon>Agaricomycetes</taxon>
        <taxon>Agaricomycetidae</taxon>
        <taxon>Agaricales</taxon>
        <taxon>Marasmiineae</taxon>
        <taxon>Mycenaceae</taxon>
        <taxon>Mycena</taxon>
    </lineage>
</organism>
<keyword evidence="1" id="KW-0732">Signal</keyword>
<evidence type="ECO:0000313" key="2">
    <source>
        <dbReference type="EMBL" id="KAJ7035505.1"/>
    </source>
</evidence>
<accession>A0AAD6SX80</accession>
<name>A0AAD6SX80_9AGAR</name>
<evidence type="ECO:0000256" key="1">
    <source>
        <dbReference type="SAM" id="SignalP"/>
    </source>
</evidence>